<dbReference type="SMART" id="SM00714">
    <property type="entry name" value="LITAF"/>
    <property type="match status" value="1"/>
</dbReference>
<proteinExistence type="inferred from homology"/>
<dbReference type="GO" id="GO:0031902">
    <property type="term" value="C:late endosome membrane"/>
    <property type="evidence" value="ECO:0007669"/>
    <property type="project" value="UniProtKB-SubCell"/>
</dbReference>
<dbReference type="InterPro" id="IPR037519">
    <property type="entry name" value="LITAF_fam"/>
</dbReference>
<evidence type="ECO:0000256" key="8">
    <source>
        <dbReference type="SAM" id="MobiDB-lite"/>
    </source>
</evidence>
<protein>
    <recommendedName>
        <fullName evidence="9">LITAF domain-containing protein</fullName>
    </recommendedName>
</protein>
<keyword evidence="7" id="KW-0472">Membrane</keyword>
<keyword evidence="6" id="KW-0862">Zinc</keyword>
<accession>A0A3L5TQQ4</accession>
<dbReference type="InterPro" id="IPR006629">
    <property type="entry name" value="LITAF"/>
</dbReference>
<feature type="non-terminal residue" evidence="10">
    <location>
        <position position="1"/>
    </location>
</feature>
<evidence type="ECO:0000259" key="9">
    <source>
        <dbReference type="PROSITE" id="PS51837"/>
    </source>
</evidence>
<evidence type="ECO:0000256" key="5">
    <source>
        <dbReference type="ARBA" id="ARBA00022723"/>
    </source>
</evidence>
<comment type="subcellular location">
    <subcellularLocation>
        <location evidence="2">Endosome membrane</location>
        <topology evidence="2">Peripheral membrane protein</topology>
    </subcellularLocation>
    <subcellularLocation>
        <location evidence="1">Late endosome membrane</location>
    </subcellularLocation>
    <subcellularLocation>
        <location evidence="3">Lysosome membrane</location>
        <topology evidence="3">Peripheral membrane protein</topology>
        <orientation evidence="3">Cytoplasmic side</orientation>
    </subcellularLocation>
</comment>
<dbReference type="PANTHER" id="PTHR23292:SF6">
    <property type="entry name" value="FI16602P1-RELATED"/>
    <property type="match status" value="1"/>
</dbReference>
<evidence type="ECO:0000256" key="6">
    <source>
        <dbReference type="ARBA" id="ARBA00022833"/>
    </source>
</evidence>
<dbReference type="GO" id="GO:0005765">
    <property type="term" value="C:lysosomal membrane"/>
    <property type="evidence" value="ECO:0007669"/>
    <property type="project" value="UniProtKB-SubCell"/>
</dbReference>
<feature type="domain" description="LITAF" evidence="9">
    <location>
        <begin position="86"/>
        <end position="170"/>
    </location>
</feature>
<comment type="caution">
    <text evidence="10">The sequence shown here is derived from an EMBL/GenBank/DDBJ whole genome shotgun (WGS) entry which is preliminary data.</text>
</comment>
<dbReference type="EMBL" id="KV591023">
    <property type="protein sequence ID" value="OPL21509.1"/>
    <property type="molecule type" value="Genomic_DNA"/>
</dbReference>
<evidence type="ECO:0000256" key="4">
    <source>
        <dbReference type="ARBA" id="ARBA00005975"/>
    </source>
</evidence>
<keyword evidence="11" id="KW-1185">Reference proteome</keyword>
<dbReference type="Proteomes" id="UP000266721">
    <property type="component" value="Unassembled WGS sequence"/>
</dbReference>
<evidence type="ECO:0000256" key="1">
    <source>
        <dbReference type="ARBA" id="ARBA00004414"/>
    </source>
</evidence>
<dbReference type="Pfam" id="PF10601">
    <property type="entry name" value="zf-LITAF-like"/>
    <property type="match status" value="1"/>
</dbReference>
<reference evidence="10 11" key="1">
    <citation type="journal article" date="2016" name="PLoS ONE">
        <title>A First Insight into the Genome of the Filter-Feeder Mussel Mytilus galloprovincialis.</title>
        <authorList>
            <person name="Murgarella M."/>
            <person name="Puiu D."/>
            <person name="Novoa B."/>
            <person name="Figueras A."/>
            <person name="Posada D."/>
            <person name="Canchaya C."/>
        </authorList>
    </citation>
    <scope>NUCLEOTIDE SEQUENCE [LARGE SCALE GENOMIC DNA]</scope>
    <source>
        <tissue evidence="10">Muscle</tissue>
    </source>
</reference>
<evidence type="ECO:0000256" key="3">
    <source>
        <dbReference type="ARBA" id="ARBA00004630"/>
    </source>
</evidence>
<evidence type="ECO:0000313" key="10">
    <source>
        <dbReference type="EMBL" id="OPL21509.1"/>
    </source>
</evidence>
<gene>
    <name evidence="10" type="ORF">AM593_07435</name>
</gene>
<comment type="similarity">
    <text evidence="4">Belongs to the CDIP1/LITAF family.</text>
</comment>
<dbReference type="GO" id="GO:0008270">
    <property type="term" value="F:zinc ion binding"/>
    <property type="evidence" value="ECO:0007669"/>
    <property type="project" value="TreeGrafter"/>
</dbReference>
<dbReference type="PROSITE" id="PS51837">
    <property type="entry name" value="LITAF"/>
    <property type="match status" value="1"/>
</dbReference>
<sequence length="172" mass="19090">MCVSTVNTLLMFMNKKKEHKQKLGCILEETQVKQCNSLKMSYNKLNENHPPSYQATAPPQEPPPKYESAYPPQGDYGQPHPTTVITNQPVIVVQSGFGPYSKVLTCPNCRSSVSTSVSHEAGVLTWLASGLICLFGCWFGCCLIPFCVDDLQDCKHICPSCGHYLGIYRRIS</sequence>
<keyword evidence="5" id="KW-0479">Metal-binding</keyword>
<feature type="region of interest" description="Disordered" evidence="8">
    <location>
        <begin position="49"/>
        <end position="73"/>
    </location>
</feature>
<name>A0A3L5TQQ4_MYTGA</name>
<dbReference type="PANTHER" id="PTHR23292">
    <property type="entry name" value="LIPOPOLYSACCHARIDE-INDUCED TUMOR NECROSIS FACTOR-ALPHA FACTOR"/>
    <property type="match status" value="1"/>
</dbReference>
<organism evidence="10 11">
    <name type="scientific">Mytilus galloprovincialis</name>
    <name type="common">Mediterranean mussel</name>
    <dbReference type="NCBI Taxonomy" id="29158"/>
    <lineage>
        <taxon>Eukaryota</taxon>
        <taxon>Metazoa</taxon>
        <taxon>Spiralia</taxon>
        <taxon>Lophotrochozoa</taxon>
        <taxon>Mollusca</taxon>
        <taxon>Bivalvia</taxon>
        <taxon>Autobranchia</taxon>
        <taxon>Pteriomorphia</taxon>
        <taxon>Mytilida</taxon>
        <taxon>Mytiloidea</taxon>
        <taxon>Mytilidae</taxon>
        <taxon>Mytilinae</taxon>
        <taxon>Mytilus</taxon>
    </lineage>
</organism>
<dbReference type="AlphaFoldDB" id="A0A3L5TQQ4"/>
<evidence type="ECO:0000256" key="7">
    <source>
        <dbReference type="ARBA" id="ARBA00023136"/>
    </source>
</evidence>
<evidence type="ECO:0000313" key="11">
    <source>
        <dbReference type="Proteomes" id="UP000266721"/>
    </source>
</evidence>
<evidence type="ECO:0000256" key="2">
    <source>
        <dbReference type="ARBA" id="ARBA00004481"/>
    </source>
</evidence>